<evidence type="ECO:0000256" key="3">
    <source>
        <dbReference type="ARBA" id="ARBA00005024"/>
    </source>
</evidence>
<dbReference type="GO" id="GO:0030170">
    <property type="term" value="F:pyridoxal phosphate binding"/>
    <property type="evidence" value="ECO:0007669"/>
    <property type="project" value="InterPro"/>
</dbReference>
<evidence type="ECO:0000256" key="6">
    <source>
        <dbReference type="ARBA" id="ARBA00022576"/>
    </source>
</evidence>
<dbReference type="InterPro" id="IPR004636">
    <property type="entry name" value="AcOrn/SuccOrn_fam"/>
</dbReference>
<dbReference type="PIRSF" id="PIRSF000521">
    <property type="entry name" value="Transaminase_4ab_Lys_Orn"/>
    <property type="match status" value="1"/>
</dbReference>
<evidence type="ECO:0000313" key="12">
    <source>
        <dbReference type="EMBL" id="RUS23690.1"/>
    </source>
</evidence>
<comment type="caution">
    <text evidence="12">The sequence shown here is derived from an EMBL/GenBank/DDBJ whole genome shotgun (WGS) entry which is preliminary data.</text>
</comment>
<reference evidence="12 13" key="1">
    <citation type="journal article" date="2018" name="New Phytol.">
        <title>Phylogenomics of Endogonaceae and evolution of mycorrhizas within Mucoromycota.</title>
        <authorList>
            <person name="Chang Y."/>
            <person name="Desiro A."/>
            <person name="Na H."/>
            <person name="Sandor L."/>
            <person name="Lipzen A."/>
            <person name="Clum A."/>
            <person name="Barry K."/>
            <person name="Grigoriev I.V."/>
            <person name="Martin F.M."/>
            <person name="Stajich J.E."/>
            <person name="Smith M.E."/>
            <person name="Bonito G."/>
            <person name="Spatafora J.W."/>
        </authorList>
    </citation>
    <scope>NUCLEOTIDE SEQUENCE [LARGE SCALE GENOMIC DNA]</scope>
    <source>
        <strain evidence="12 13">AD002</strain>
    </source>
</reference>
<dbReference type="InterPro" id="IPR049704">
    <property type="entry name" value="Aminotrans_3_PPA_site"/>
</dbReference>
<sequence length="472" mass="50850">MHAAFTRSALTPLRAAATVRAVTQRRAASSAAAVATGSTKTVSKPTHPDTEPDAATAAAISRYEKYTINTYSRPPVLFTRGSGVHMYDSAGREFMDFSAGIAVNALGHSDPELARVLHEQANQVMHFSNLFYNEHAGRLAELLVTSVRDDPSAPGFNAGKVFFANSGTEANEGALKFARKWGKLVAEKRGRNPEKKYGVVAFTNAFHGRSLGALSATYNPKYQEPFAPLVPGFVTAPFNDVAGLDAFVNEETCAVIVEPVQGEGGVHPASEEFLRTLRKKCDEVGALLIFDEIQCGIGRTGKLWAHQHYPTDCHPDILTMAKPLANGFPIGAIMTTDRVADTIKIGDHGTTFGGSPLACRAALSVFSRIRDASFLSHVRDVGAHLERQLGTHLQERHPSLITEVRGRGLILGLQFARDPTSLVKMARERGLIIITAAGNSVRIMPPLIITKEQADKGVRLLAEAVDEFAATA</sequence>
<dbReference type="PANTHER" id="PTHR11986">
    <property type="entry name" value="AMINOTRANSFERASE CLASS III"/>
    <property type="match status" value="1"/>
</dbReference>
<dbReference type="InterPro" id="IPR015421">
    <property type="entry name" value="PyrdxlP-dep_Trfase_major"/>
</dbReference>
<dbReference type="Gene3D" id="3.40.640.10">
    <property type="entry name" value="Type I PLP-dependent aspartate aminotransferase-like (Major domain)"/>
    <property type="match status" value="1"/>
</dbReference>
<dbReference type="InterPro" id="IPR015422">
    <property type="entry name" value="PyrdxlP-dep_Trfase_small"/>
</dbReference>
<keyword evidence="9 10" id="KW-0663">Pyridoxal phosphate</keyword>
<keyword evidence="8 12" id="KW-0808">Transferase</keyword>
<evidence type="ECO:0000313" key="13">
    <source>
        <dbReference type="Proteomes" id="UP000274822"/>
    </source>
</evidence>
<evidence type="ECO:0000256" key="8">
    <source>
        <dbReference type="ARBA" id="ARBA00022679"/>
    </source>
</evidence>
<organism evidence="12 13">
    <name type="scientific">Jimgerdemannia flammicorona</name>
    <dbReference type="NCBI Taxonomy" id="994334"/>
    <lineage>
        <taxon>Eukaryota</taxon>
        <taxon>Fungi</taxon>
        <taxon>Fungi incertae sedis</taxon>
        <taxon>Mucoromycota</taxon>
        <taxon>Mucoromycotina</taxon>
        <taxon>Endogonomycetes</taxon>
        <taxon>Endogonales</taxon>
        <taxon>Endogonaceae</taxon>
        <taxon>Jimgerdemannia</taxon>
    </lineage>
</organism>
<dbReference type="PROSITE" id="PS00600">
    <property type="entry name" value="AA_TRANSFER_CLASS_3"/>
    <property type="match status" value="1"/>
</dbReference>
<evidence type="ECO:0000256" key="9">
    <source>
        <dbReference type="ARBA" id="ARBA00022898"/>
    </source>
</evidence>
<evidence type="ECO:0000256" key="7">
    <source>
        <dbReference type="ARBA" id="ARBA00022605"/>
    </source>
</evidence>
<dbReference type="UniPathway" id="UPA00068">
    <property type="reaction ID" value="UER00109"/>
</dbReference>
<dbReference type="SUPFAM" id="SSF53383">
    <property type="entry name" value="PLP-dependent transferases"/>
    <property type="match status" value="1"/>
</dbReference>
<evidence type="ECO:0000256" key="11">
    <source>
        <dbReference type="SAM" id="MobiDB-lite"/>
    </source>
</evidence>
<dbReference type="EMBL" id="RBNJ01018895">
    <property type="protein sequence ID" value="RUS23690.1"/>
    <property type="molecule type" value="Genomic_DNA"/>
</dbReference>
<keyword evidence="7" id="KW-0028">Amino-acid biosynthesis</keyword>
<comment type="subcellular location">
    <subcellularLocation>
        <location evidence="2">Mitochondrion</location>
    </subcellularLocation>
</comment>
<accession>A0A433Q1M5</accession>
<comment type="pathway">
    <text evidence="3">Amino-acid biosynthesis; L-arginine biosynthesis; N(2)-acetyl-L-ornithine from L-glutamate: step 4/4.</text>
</comment>
<dbReference type="InterPro" id="IPR050103">
    <property type="entry name" value="Class-III_PLP-dep_AT"/>
</dbReference>
<evidence type="ECO:0000256" key="5">
    <source>
        <dbReference type="ARBA" id="ARBA00012919"/>
    </source>
</evidence>
<dbReference type="CDD" id="cd00610">
    <property type="entry name" value="OAT_like"/>
    <property type="match status" value="1"/>
</dbReference>
<evidence type="ECO:0000256" key="2">
    <source>
        <dbReference type="ARBA" id="ARBA00004173"/>
    </source>
</evidence>
<dbReference type="FunFam" id="3.40.640.10:FF:000004">
    <property type="entry name" value="Acetylornithine aminotransferase"/>
    <property type="match status" value="1"/>
</dbReference>
<evidence type="ECO:0000256" key="4">
    <source>
        <dbReference type="ARBA" id="ARBA00008954"/>
    </source>
</evidence>
<dbReference type="NCBIfam" id="NF002325">
    <property type="entry name" value="PRK01278.1"/>
    <property type="match status" value="1"/>
</dbReference>
<protein>
    <recommendedName>
        <fullName evidence="5">acetylornithine transaminase</fullName>
        <ecNumber evidence="5">2.6.1.11</ecNumber>
    </recommendedName>
</protein>
<feature type="compositionally biased region" description="Low complexity" evidence="11">
    <location>
        <begin position="28"/>
        <end position="45"/>
    </location>
</feature>
<dbReference type="NCBIfam" id="TIGR00707">
    <property type="entry name" value="argD"/>
    <property type="match status" value="1"/>
</dbReference>
<comment type="cofactor">
    <cofactor evidence="1">
        <name>pyridoxal 5'-phosphate</name>
        <dbReference type="ChEBI" id="CHEBI:597326"/>
    </cofactor>
</comment>
<comment type="similarity">
    <text evidence="4 10">Belongs to the class-III pyridoxal-phosphate-dependent aminotransferase family.</text>
</comment>
<keyword evidence="13" id="KW-1185">Reference proteome</keyword>
<proteinExistence type="inferred from homology"/>
<evidence type="ECO:0000256" key="1">
    <source>
        <dbReference type="ARBA" id="ARBA00001933"/>
    </source>
</evidence>
<keyword evidence="6" id="KW-0032">Aminotransferase</keyword>
<dbReference type="EC" id="2.6.1.11" evidence="5"/>
<dbReference type="GO" id="GO:0006526">
    <property type="term" value="P:L-arginine biosynthetic process"/>
    <property type="evidence" value="ECO:0007669"/>
    <property type="project" value="UniProtKB-UniPathway"/>
</dbReference>
<feature type="region of interest" description="Disordered" evidence="11">
    <location>
        <begin position="28"/>
        <end position="54"/>
    </location>
</feature>
<name>A0A433Q1M5_9FUNG</name>
<dbReference type="AlphaFoldDB" id="A0A433Q1M5"/>
<dbReference type="Proteomes" id="UP000274822">
    <property type="component" value="Unassembled WGS sequence"/>
</dbReference>
<dbReference type="InterPro" id="IPR015424">
    <property type="entry name" value="PyrdxlP-dep_Trfase"/>
</dbReference>
<dbReference type="PANTHER" id="PTHR11986:SF79">
    <property type="entry name" value="ACETYLORNITHINE AMINOTRANSFERASE, MITOCHONDRIAL"/>
    <property type="match status" value="1"/>
</dbReference>
<dbReference type="InterPro" id="IPR005814">
    <property type="entry name" value="Aminotrans_3"/>
</dbReference>
<dbReference type="Pfam" id="PF00202">
    <property type="entry name" value="Aminotran_3"/>
    <property type="match status" value="1"/>
</dbReference>
<dbReference type="Gene3D" id="3.90.1150.10">
    <property type="entry name" value="Aspartate Aminotransferase, domain 1"/>
    <property type="match status" value="1"/>
</dbReference>
<dbReference type="GO" id="GO:0005759">
    <property type="term" value="C:mitochondrial matrix"/>
    <property type="evidence" value="ECO:0007669"/>
    <property type="project" value="TreeGrafter"/>
</dbReference>
<dbReference type="HAMAP" id="MF_01107">
    <property type="entry name" value="ArgD_aminotrans_3"/>
    <property type="match status" value="1"/>
</dbReference>
<gene>
    <name evidence="12" type="ORF">BC938DRAFT_474762</name>
</gene>
<evidence type="ECO:0000256" key="10">
    <source>
        <dbReference type="RuleBase" id="RU003560"/>
    </source>
</evidence>
<dbReference type="GO" id="GO:0042802">
    <property type="term" value="F:identical protein binding"/>
    <property type="evidence" value="ECO:0007669"/>
    <property type="project" value="TreeGrafter"/>
</dbReference>
<dbReference type="GO" id="GO:0003992">
    <property type="term" value="F:N2-acetyl-L-ornithine:2-oxoglutarate 5-aminotransferase activity"/>
    <property type="evidence" value="ECO:0007669"/>
    <property type="project" value="UniProtKB-EC"/>
</dbReference>